<evidence type="ECO:0000313" key="3">
    <source>
        <dbReference type="Proteomes" id="UP000249065"/>
    </source>
</evidence>
<dbReference type="PANTHER" id="PTHR34985">
    <property type="entry name" value="SLR0554 PROTEIN"/>
    <property type="match status" value="1"/>
</dbReference>
<proteinExistence type="predicted"/>
<dbReference type="AlphaFoldDB" id="A0A327M0U6"/>
<keyword evidence="3" id="KW-1185">Reference proteome</keyword>
<reference evidence="3" key="1">
    <citation type="submission" date="2018-06" db="EMBL/GenBank/DDBJ databases">
        <authorList>
            <person name="Khan S.A."/>
        </authorList>
    </citation>
    <scope>NUCLEOTIDE SEQUENCE [LARGE SCALE GENOMIC DNA]</scope>
    <source>
        <strain evidence="3">DB-1506</strain>
    </source>
</reference>
<protein>
    <submittedName>
        <fullName evidence="2">DNA primase</fullName>
    </submittedName>
</protein>
<evidence type="ECO:0000259" key="1">
    <source>
        <dbReference type="Pfam" id="PF05272"/>
    </source>
</evidence>
<comment type="caution">
    <text evidence="2">The sequence shown here is derived from an EMBL/GenBank/DDBJ whole genome shotgun (WGS) entry which is preliminary data.</text>
</comment>
<gene>
    <name evidence="2" type="ORF">DOO78_23490</name>
</gene>
<dbReference type="PANTHER" id="PTHR34985:SF1">
    <property type="entry name" value="SLR0554 PROTEIN"/>
    <property type="match status" value="1"/>
</dbReference>
<dbReference type="EMBL" id="QLIX01000030">
    <property type="protein sequence ID" value="RAI55915.1"/>
    <property type="molecule type" value="Genomic_DNA"/>
</dbReference>
<dbReference type="Proteomes" id="UP000249065">
    <property type="component" value="Unassembled WGS sequence"/>
</dbReference>
<dbReference type="RefSeq" id="WP_111472327.1">
    <property type="nucleotide sequence ID" value="NZ_QLIX01000030.1"/>
</dbReference>
<feature type="domain" description="Virulence-associated protein E-like" evidence="1">
    <location>
        <begin position="123"/>
        <end position="332"/>
    </location>
</feature>
<name>A0A327M0U6_9PROT</name>
<dbReference type="Pfam" id="PF05272">
    <property type="entry name" value="VapE-like_dom"/>
    <property type="match status" value="1"/>
</dbReference>
<sequence length="414" mass="46158">MNSVDAPPLSVLAARLEVDAKGNPYPHVANVLAILAFDPALAGLIGHCEFTEEQQLLRPPPALNPGDAPAVGPYPWALRISDVIAIAAHIQRAFLPRATRQTVEDALRAEAERHRFHPVRDWLASLRWDGVERLDRWLTTAFGTEDTAYTRAVGAKTVIAAVRRIRVPGAKFDNLLILEGNQGIGKSRCLRRLFGDCWFSDAMPPDLASKDGSMAVLGIWGIELAEIEHLVRTDPELIKAFLSRPVERFRPPYERAFLKRGRQSIFIGSTNSDNYLKDSTGGRRFWPVRCNYADEGWIAENRDQLWSEAAAREAAGETVWLEEDAAAAQVEEAAGRLVTDLWSERAASWLKEQRQNGATYVTAARLLSEGLGLSASQMGRREEMRAGLILVEAGLRRHTARADGKLRKVWRWPE</sequence>
<evidence type="ECO:0000313" key="2">
    <source>
        <dbReference type="EMBL" id="RAI55915.1"/>
    </source>
</evidence>
<accession>A0A327M0U6</accession>
<dbReference type="OrthoDB" id="9763644at2"/>
<organism evidence="2 3">
    <name type="scientific">Roseicella frigidaeris</name>
    <dbReference type="NCBI Taxonomy" id="2230885"/>
    <lineage>
        <taxon>Bacteria</taxon>
        <taxon>Pseudomonadati</taxon>
        <taxon>Pseudomonadota</taxon>
        <taxon>Alphaproteobacteria</taxon>
        <taxon>Acetobacterales</taxon>
        <taxon>Roseomonadaceae</taxon>
        <taxon>Roseicella</taxon>
    </lineage>
</organism>
<dbReference type="InterPro" id="IPR007936">
    <property type="entry name" value="VapE-like_dom"/>
</dbReference>